<dbReference type="SMART" id="SM00184">
    <property type="entry name" value="RING"/>
    <property type="match status" value="1"/>
</dbReference>
<evidence type="ECO:0000313" key="3">
    <source>
        <dbReference type="Proteomes" id="UP000292082"/>
    </source>
</evidence>
<protein>
    <submittedName>
        <fullName evidence="2">Uncharacterized protein</fullName>
    </submittedName>
</protein>
<reference evidence="2 3" key="1">
    <citation type="submission" date="2019-01" db="EMBL/GenBank/DDBJ databases">
        <title>Draft genome sequences of three monokaryotic isolates of the white-rot basidiomycete fungus Dichomitus squalens.</title>
        <authorList>
            <consortium name="DOE Joint Genome Institute"/>
            <person name="Lopez S.C."/>
            <person name="Andreopoulos B."/>
            <person name="Pangilinan J."/>
            <person name="Lipzen A."/>
            <person name="Riley R."/>
            <person name="Ahrendt S."/>
            <person name="Ng V."/>
            <person name="Barry K."/>
            <person name="Daum C."/>
            <person name="Grigoriev I.V."/>
            <person name="Hilden K.S."/>
            <person name="Makela M.R."/>
            <person name="de Vries R.P."/>
        </authorList>
    </citation>
    <scope>NUCLEOTIDE SEQUENCE [LARGE SCALE GENOMIC DNA]</scope>
    <source>
        <strain evidence="2 3">CBS 464.89</strain>
    </source>
</reference>
<name>A0A4Q9QC46_9APHY</name>
<accession>A0A4Q9QC46</accession>
<keyword evidence="3" id="KW-1185">Reference proteome</keyword>
<dbReference type="SUPFAM" id="SSF57850">
    <property type="entry name" value="RING/U-box"/>
    <property type="match status" value="1"/>
</dbReference>
<evidence type="ECO:0000313" key="2">
    <source>
        <dbReference type="EMBL" id="TBU65313.1"/>
    </source>
</evidence>
<proteinExistence type="predicted"/>
<dbReference type="Pfam" id="PF13923">
    <property type="entry name" value="zf-C3HC4_2"/>
    <property type="match status" value="1"/>
</dbReference>
<dbReference type="InterPro" id="IPR017907">
    <property type="entry name" value="Znf_RING_CS"/>
</dbReference>
<dbReference type="PROSITE" id="PS00518">
    <property type="entry name" value="ZF_RING_1"/>
    <property type="match status" value="1"/>
</dbReference>
<sequence>MSRPPVQCKECKEEHGRITGHSAGTGYYCDECGFVGKWKKYRDHVPSTGHTRRVEHVPGSARGEHFTTQHELAVHRDTTQFQSPPRANECLVCGEETTTGEAHLECLDNPVCCPNCQRQFSTGAALAEHVKESSPCPTCNICTFRGRLAKHWLISMNHPKCYDCKLGFEDMSRWSQHKAICPTSLSLRSSKASRSEMKSDTGTAEASTPSVRFGADDPSTTVHDTASGPEADALSWHCRLCTGEVCIEPVVTVCGHIFCHRCIVQELGENMRCPVCKKAFFIRLHTRN</sequence>
<evidence type="ECO:0000256" key="1">
    <source>
        <dbReference type="SAM" id="MobiDB-lite"/>
    </source>
</evidence>
<organism evidence="2 3">
    <name type="scientific">Dichomitus squalens</name>
    <dbReference type="NCBI Taxonomy" id="114155"/>
    <lineage>
        <taxon>Eukaryota</taxon>
        <taxon>Fungi</taxon>
        <taxon>Dikarya</taxon>
        <taxon>Basidiomycota</taxon>
        <taxon>Agaricomycotina</taxon>
        <taxon>Agaricomycetes</taxon>
        <taxon>Polyporales</taxon>
        <taxon>Polyporaceae</taxon>
        <taxon>Dichomitus</taxon>
    </lineage>
</organism>
<feature type="region of interest" description="Disordered" evidence="1">
    <location>
        <begin position="192"/>
        <end position="227"/>
    </location>
</feature>
<dbReference type="PROSITE" id="PS50089">
    <property type="entry name" value="ZF_RING_2"/>
    <property type="match status" value="1"/>
</dbReference>
<dbReference type="EMBL" id="ML145084">
    <property type="protein sequence ID" value="TBU65313.1"/>
    <property type="molecule type" value="Genomic_DNA"/>
</dbReference>
<dbReference type="InterPro" id="IPR001841">
    <property type="entry name" value="Znf_RING"/>
</dbReference>
<dbReference type="Proteomes" id="UP000292082">
    <property type="component" value="Unassembled WGS sequence"/>
</dbReference>
<gene>
    <name evidence="2" type="ORF">BD310DRAFT_953511</name>
</gene>
<dbReference type="PANTHER" id="PTHR23041">
    <property type="entry name" value="RING FINGER DOMAIN-CONTAINING"/>
    <property type="match status" value="1"/>
</dbReference>
<dbReference type="InterPro" id="IPR013083">
    <property type="entry name" value="Znf_RING/FYVE/PHD"/>
</dbReference>
<dbReference type="AlphaFoldDB" id="A0A4Q9QC46"/>
<feature type="compositionally biased region" description="Polar residues" evidence="1">
    <location>
        <begin position="200"/>
        <end position="210"/>
    </location>
</feature>
<dbReference type="PANTHER" id="PTHR23041:SF78">
    <property type="entry name" value="E3 UBIQUITIN-PROTEIN LIGASE RNF4"/>
    <property type="match status" value="1"/>
</dbReference>
<dbReference type="Gene3D" id="3.30.40.10">
    <property type="entry name" value="Zinc/RING finger domain, C3HC4 (zinc finger)"/>
    <property type="match status" value="1"/>
</dbReference>
<dbReference type="InterPro" id="IPR047134">
    <property type="entry name" value="RNF4"/>
</dbReference>